<evidence type="ECO:0008006" key="5">
    <source>
        <dbReference type="Google" id="ProtNLM"/>
    </source>
</evidence>
<evidence type="ECO:0000256" key="2">
    <source>
        <dbReference type="SAM" id="Phobius"/>
    </source>
</evidence>
<dbReference type="Proteomes" id="UP000053257">
    <property type="component" value="Unassembled WGS sequence"/>
</dbReference>
<gene>
    <name evidence="3" type="ORF">PHLGIDRAFT_350665</name>
</gene>
<proteinExistence type="predicted"/>
<feature type="transmembrane region" description="Helical" evidence="2">
    <location>
        <begin position="20"/>
        <end position="44"/>
    </location>
</feature>
<keyword evidence="2" id="KW-0812">Transmembrane</keyword>
<evidence type="ECO:0000256" key="1">
    <source>
        <dbReference type="SAM" id="MobiDB-lite"/>
    </source>
</evidence>
<dbReference type="OrthoDB" id="3214103at2759"/>
<feature type="transmembrane region" description="Helical" evidence="2">
    <location>
        <begin position="56"/>
        <end position="77"/>
    </location>
</feature>
<feature type="transmembrane region" description="Helical" evidence="2">
    <location>
        <begin position="143"/>
        <end position="170"/>
    </location>
</feature>
<reference evidence="3 4" key="1">
    <citation type="journal article" date="2014" name="PLoS Genet.">
        <title>Analysis of the Phlebiopsis gigantea genome, transcriptome and secretome provides insight into its pioneer colonization strategies of wood.</title>
        <authorList>
            <person name="Hori C."/>
            <person name="Ishida T."/>
            <person name="Igarashi K."/>
            <person name="Samejima M."/>
            <person name="Suzuki H."/>
            <person name="Master E."/>
            <person name="Ferreira P."/>
            <person name="Ruiz-Duenas F.J."/>
            <person name="Held B."/>
            <person name="Canessa P."/>
            <person name="Larrondo L.F."/>
            <person name="Schmoll M."/>
            <person name="Druzhinina I.S."/>
            <person name="Kubicek C.P."/>
            <person name="Gaskell J.A."/>
            <person name="Kersten P."/>
            <person name="St John F."/>
            <person name="Glasner J."/>
            <person name="Sabat G."/>
            <person name="Splinter BonDurant S."/>
            <person name="Syed K."/>
            <person name="Yadav J."/>
            <person name="Mgbeahuruike A.C."/>
            <person name="Kovalchuk A."/>
            <person name="Asiegbu F.O."/>
            <person name="Lackner G."/>
            <person name="Hoffmeister D."/>
            <person name="Rencoret J."/>
            <person name="Gutierrez A."/>
            <person name="Sun H."/>
            <person name="Lindquist E."/>
            <person name="Barry K."/>
            <person name="Riley R."/>
            <person name="Grigoriev I.V."/>
            <person name="Henrissat B."/>
            <person name="Kues U."/>
            <person name="Berka R.M."/>
            <person name="Martinez A.T."/>
            <person name="Covert S.F."/>
            <person name="Blanchette R.A."/>
            <person name="Cullen D."/>
        </authorList>
    </citation>
    <scope>NUCLEOTIDE SEQUENCE [LARGE SCALE GENOMIC DNA]</scope>
    <source>
        <strain evidence="3 4">11061_1 CR5-6</strain>
    </source>
</reference>
<dbReference type="EMBL" id="KN840471">
    <property type="protein sequence ID" value="KIP09011.1"/>
    <property type="molecule type" value="Genomic_DNA"/>
</dbReference>
<keyword evidence="4" id="KW-1185">Reference proteome</keyword>
<name>A0A0C3S1J8_PHLG1</name>
<keyword evidence="2" id="KW-1133">Transmembrane helix</keyword>
<evidence type="ECO:0000313" key="4">
    <source>
        <dbReference type="Proteomes" id="UP000053257"/>
    </source>
</evidence>
<feature type="transmembrane region" description="Helical" evidence="2">
    <location>
        <begin position="275"/>
        <end position="297"/>
    </location>
</feature>
<keyword evidence="2" id="KW-0472">Membrane</keyword>
<feature type="compositionally biased region" description="Basic and acidic residues" evidence="1">
    <location>
        <begin position="377"/>
        <end position="393"/>
    </location>
</feature>
<organism evidence="3 4">
    <name type="scientific">Phlebiopsis gigantea (strain 11061_1 CR5-6)</name>
    <name type="common">White-rot fungus</name>
    <name type="synonym">Peniophora gigantea</name>
    <dbReference type="NCBI Taxonomy" id="745531"/>
    <lineage>
        <taxon>Eukaryota</taxon>
        <taxon>Fungi</taxon>
        <taxon>Dikarya</taxon>
        <taxon>Basidiomycota</taxon>
        <taxon>Agaricomycotina</taxon>
        <taxon>Agaricomycetes</taxon>
        <taxon>Polyporales</taxon>
        <taxon>Phanerochaetaceae</taxon>
        <taxon>Phlebiopsis</taxon>
    </lineage>
</organism>
<feature type="transmembrane region" description="Helical" evidence="2">
    <location>
        <begin position="115"/>
        <end position="136"/>
    </location>
</feature>
<feature type="transmembrane region" description="Helical" evidence="2">
    <location>
        <begin position="190"/>
        <end position="214"/>
    </location>
</feature>
<evidence type="ECO:0000313" key="3">
    <source>
        <dbReference type="EMBL" id="KIP09011.1"/>
    </source>
</evidence>
<dbReference type="HOGENOM" id="CLU_044614_9_1_1"/>
<feature type="region of interest" description="Disordered" evidence="1">
    <location>
        <begin position="358"/>
        <end position="393"/>
    </location>
</feature>
<dbReference type="AlphaFoldDB" id="A0A0C3S1J8"/>
<protein>
    <recommendedName>
        <fullName evidence="5">G-protein coupled receptors family 1 profile domain-containing protein</fullName>
    </recommendedName>
</protein>
<accession>A0A0C3S1J8</accession>
<sequence>MPLLLDSDDQATLQSIGDDTIQGIVALCVESILWTTYLVLVIIAAKILLRRRRSTVSITIFIIILLMFLMDTAMYFIDINDALKEVSYTLTRNSDLSLPDRYALIDNLPFPVESALYAFMSNLGDVIVIWRVYAFYPPGRGVWVLVFPIALLIGSFVTSGLISFCVAALAGDTEAAGNFVHPPFCKNVQLASYCTSLATTGVATLLIAFKTWRYRRTVGRHLQETSSKRTRVERVAALLIESGILYFLFFLEAVVEDSGNIGQLEESTVGLEFASTIWTYMTSHILGIYPALIVILVHSQRSYIETVTTLTAHSIPSRGSQAAPSTTRLWNASHAGSSTLRVPPIEVDVTELRKMHGSNSWHKAVTDEGDESSVLERGPRDVKPLDGRNLDEE</sequence>
<feature type="transmembrane region" description="Helical" evidence="2">
    <location>
        <begin position="235"/>
        <end position="255"/>
    </location>
</feature>